<dbReference type="Gene3D" id="2.160.20.110">
    <property type="match status" value="1"/>
</dbReference>
<accession>A0A8S5LQ49</accession>
<name>A0A8S5LQ49_9CAUD</name>
<organism evidence="1">
    <name type="scientific">Siphoviridae sp. ctTC45</name>
    <dbReference type="NCBI Taxonomy" id="2827573"/>
    <lineage>
        <taxon>Viruses</taxon>
        <taxon>Duplodnaviria</taxon>
        <taxon>Heunggongvirae</taxon>
        <taxon>Uroviricota</taxon>
        <taxon>Caudoviricetes</taxon>
    </lineage>
</organism>
<sequence>MATGLWTDYKASSFAGGSGTSSSPYQISNAAQLAYMAYLVNSNTTYRNKYYQLTADIDLSAHYWYPIGKENYSFNGTFDGQYHTISNMTIDNTVTGMGVKYLGLFGYIGKYNLTVTIKNLFMNNAMITDSSATYASFLVGHNGDKLYLNNISIDNSELVYASSTTVSTTGTYFGGLVGYSNNLLSIDNANIYKTNIRSNKEMTGGCIGYCNNTGSLTITNVNSIIDELMTSNTVAKLGGLVGEVEIKTGSYITIQYISVYIKDSAGSGSYYGGLIGYVVQYSSYYTTYLKILDSITDVTLILSKGTFKTYVGGWKYSPVESTIKSRMSNLWYNSNSTNNNGAYSGLFTSTDSTDVVTAVDFSASNSATVNSDWSSTLRIYNAAYHLACRKFSVETLQSGSVTYRNIILLNDMYTRKHSLVPIKMLLIMDMGGDNPYEENLTTGKYFLVTGTSFTLPKADKYSYLEQKLNLRSLTDSDKYLSKSLESEATSVYYSPSDTINNITTDIYLWTDSIDTTKILTYKKDNSTIVNIEDIYDKTTSSTMKVITDYKYRKDSSTMV</sequence>
<dbReference type="EMBL" id="BK015895">
    <property type="protein sequence ID" value="DAD72173.1"/>
    <property type="molecule type" value="Genomic_DNA"/>
</dbReference>
<dbReference type="GO" id="GO:0008233">
    <property type="term" value="F:peptidase activity"/>
    <property type="evidence" value="ECO:0007669"/>
    <property type="project" value="UniProtKB-KW"/>
</dbReference>
<keyword evidence="1" id="KW-0378">Hydrolase</keyword>
<protein>
    <submittedName>
        <fullName evidence="1">Putative immunoglobulin A1 protease</fullName>
    </submittedName>
</protein>
<evidence type="ECO:0000313" key="1">
    <source>
        <dbReference type="EMBL" id="DAD72173.1"/>
    </source>
</evidence>
<dbReference type="GO" id="GO:0006508">
    <property type="term" value="P:proteolysis"/>
    <property type="evidence" value="ECO:0007669"/>
    <property type="project" value="UniProtKB-KW"/>
</dbReference>
<proteinExistence type="predicted"/>
<keyword evidence="1" id="KW-0645">Protease</keyword>
<reference evidence="1" key="1">
    <citation type="journal article" date="2021" name="Proc. Natl. Acad. Sci. U.S.A.">
        <title>A Catalog of Tens of Thousands of Viruses from Human Metagenomes Reveals Hidden Associations with Chronic Diseases.</title>
        <authorList>
            <person name="Tisza M.J."/>
            <person name="Buck C.B."/>
        </authorList>
    </citation>
    <scope>NUCLEOTIDE SEQUENCE</scope>
    <source>
        <strain evidence="1">CtTC45</strain>
    </source>
</reference>